<evidence type="ECO:0000313" key="9">
    <source>
        <dbReference type="Proteomes" id="UP000241890"/>
    </source>
</evidence>
<feature type="domain" description="RING-type" evidence="7">
    <location>
        <begin position="284"/>
        <end position="326"/>
    </location>
</feature>
<dbReference type="Gene3D" id="3.30.40.10">
    <property type="entry name" value="Zinc/RING finger domain, C3HC4 (zinc finger)"/>
    <property type="match status" value="1"/>
</dbReference>
<dbReference type="EMBL" id="BEYU01000001">
    <property type="protein sequence ID" value="GBG23879.1"/>
    <property type="molecule type" value="Genomic_DNA"/>
</dbReference>
<evidence type="ECO:0000313" key="8">
    <source>
        <dbReference type="EMBL" id="GBG23879.1"/>
    </source>
</evidence>
<evidence type="ECO:0000256" key="4">
    <source>
        <dbReference type="PROSITE-ProRule" id="PRU00175"/>
    </source>
</evidence>
<feature type="transmembrane region" description="Helical" evidence="6">
    <location>
        <begin position="227"/>
        <end position="246"/>
    </location>
</feature>
<proteinExistence type="predicted"/>
<comment type="caution">
    <text evidence="8">The sequence shown here is derived from an EMBL/GenBank/DDBJ whole genome shotgun (WGS) entry which is preliminary data.</text>
</comment>
<keyword evidence="6" id="KW-0472">Membrane</keyword>
<accession>A0A2R5G0Q7</accession>
<evidence type="ECO:0000256" key="3">
    <source>
        <dbReference type="ARBA" id="ARBA00022833"/>
    </source>
</evidence>
<evidence type="ECO:0000256" key="5">
    <source>
        <dbReference type="SAM" id="MobiDB-lite"/>
    </source>
</evidence>
<protein>
    <submittedName>
        <fullName evidence="8">E3 ubiquitin-protein ligase RNF149</fullName>
    </submittedName>
</protein>
<dbReference type="PANTHER" id="PTHR45931">
    <property type="entry name" value="SI:CH211-59O9.10"/>
    <property type="match status" value="1"/>
</dbReference>
<dbReference type="GO" id="GO:0061630">
    <property type="term" value="F:ubiquitin protein ligase activity"/>
    <property type="evidence" value="ECO:0007669"/>
    <property type="project" value="TreeGrafter"/>
</dbReference>
<dbReference type="InterPro" id="IPR051834">
    <property type="entry name" value="RING_finger_E3_ligase"/>
</dbReference>
<dbReference type="SMART" id="SM00184">
    <property type="entry name" value="RING"/>
    <property type="match status" value="1"/>
</dbReference>
<dbReference type="PROSITE" id="PS50089">
    <property type="entry name" value="ZF_RING_2"/>
    <property type="match status" value="1"/>
</dbReference>
<dbReference type="PANTHER" id="PTHR45931:SF3">
    <property type="entry name" value="RING ZINC FINGER-CONTAINING PROTEIN"/>
    <property type="match status" value="1"/>
</dbReference>
<evidence type="ECO:0000256" key="6">
    <source>
        <dbReference type="SAM" id="Phobius"/>
    </source>
</evidence>
<dbReference type="GO" id="GO:0006511">
    <property type="term" value="P:ubiquitin-dependent protein catabolic process"/>
    <property type="evidence" value="ECO:0007669"/>
    <property type="project" value="TreeGrafter"/>
</dbReference>
<keyword evidence="9" id="KW-1185">Reference proteome</keyword>
<evidence type="ECO:0000259" key="7">
    <source>
        <dbReference type="PROSITE" id="PS50089"/>
    </source>
</evidence>
<dbReference type="CDD" id="cd16454">
    <property type="entry name" value="RING-H2_PA-TM-RING"/>
    <property type="match status" value="1"/>
</dbReference>
<dbReference type="GO" id="GO:0005634">
    <property type="term" value="C:nucleus"/>
    <property type="evidence" value="ECO:0007669"/>
    <property type="project" value="TreeGrafter"/>
</dbReference>
<dbReference type="InterPro" id="IPR013083">
    <property type="entry name" value="Znf_RING/FYVE/PHD"/>
</dbReference>
<sequence length="456" mass="48121">MPAGRSNSGASGAPANVVLRPEDLVFGSEVGTMSWSWNPQARLQSSNMLASGEQNGGEENAAAADTGAVDPALEVHFYERADEGQRRKRNMFTLCFAPEGQLVAQLVVFVAAIVSTATVLSIFGTGGVASLVLCIVMVFAMSLDLLRSLTLVAVRRLAYAPSECLLSAILVNSYLSGCIGASCVLAFVLAAVSHAPLQVTLLFLVECLVFLLCFGWYYAVVSILQPLSAGLFFPIWLVLVPLKYILNFRTERPEPEPTVIVTQADVDESMPSSEFDSAAPASECAICIVDFEVGDPVRTLPCKHTFHRECIDPWFLSNHTTCPSCRAPFRDEAEAQDEKPVAVDTDTDTDAESDGLRRHESEESGSEDSGSEQEGTTDENEDIEAQTTRPASSGDADEVVVVVRADDAAADSAVAADSAIAADSAVTADSAIAADSTATASATTEVASSSPAQASS</sequence>
<keyword evidence="2 4" id="KW-0863">Zinc-finger</keyword>
<keyword evidence="6" id="KW-1133">Transmembrane helix</keyword>
<dbReference type="GO" id="GO:0016567">
    <property type="term" value="P:protein ubiquitination"/>
    <property type="evidence" value="ECO:0007669"/>
    <property type="project" value="UniProtKB-UniPathway"/>
</dbReference>
<keyword evidence="6" id="KW-0812">Transmembrane</keyword>
<keyword evidence="3" id="KW-0862">Zinc</keyword>
<gene>
    <name evidence="8" type="ORF">FCC1311_000982</name>
</gene>
<feature type="compositionally biased region" description="Acidic residues" evidence="5">
    <location>
        <begin position="363"/>
        <end position="384"/>
    </location>
</feature>
<feature type="region of interest" description="Disordered" evidence="5">
    <location>
        <begin position="333"/>
        <end position="399"/>
    </location>
</feature>
<evidence type="ECO:0000256" key="1">
    <source>
        <dbReference type="ARBA" id="ARBA00022723"/>
    </source>
</evidence>
<name>A0A2R5G0Q7_9STRA</name>
<feature type="transmembrane region" description="Helical" evidence="6">
    <location>
        <begin position="91"/>
        <end position="114"/>
    </location>
</feature>
<dbReference type="InParanoid" id="A0A2R5G0Q7"/>
<dbReference type="Proteomes" id="UP000241890">
    <property type="component" value="Unassembled WGS sequence"/>
</dbReference>
<dbReference type="InterPro" id="IPR001841">
    <property type="entry name" value="Znf_RING"/>
</dbReference>
<dbReference type="Pfam" id="PF13639">
    <property type="entry name" value="zf-RING_2"/>
    <property type="match status" value="1"/>
</dbReference>
<dbReference type="SUPFAM" id="SSF57850">
    <property type="entry name" value="RING/U-box"/>
    <property type="match status" value="1"/>
</dbReference>
<feature type="transmembrane region" description="Helical" evidence="6">
    <location>
        <begin position="120"/>
        <end position="143"/>
    </location>
</feature>
<organism evidence="8 9">
    <name type="scientific">Hondaea fermentalgiana</name>
    <dbReference type="NCBI Taxonomy" id="2315210"/>
    <lineage>
        <taxon>Eukaryota</taxon>
        <taxon>Sar</taxon>
        <taxon>Stramenopiles</taxon>
        <taxon>Bigyra</taxon>
        <taxon>Labyrinthulomycetes</taxon>
        <taxon>Thraustochytrida</taxon>
        <taxon>Thraustochytriidae</taxon>
        <taxon>Hondaea</taxon>
    </lineage>
</organism>
<reference evidence="8 9" key="1">
    <citation type="submission" date="2017-12" db="EMBL/GenBank/DDBJ databases">
        <title>Sequencing, de novo assembly and annotation of complete genome of a new Thraustochytrid species, strain FCC1311.</title>
        <authorList>
            <person name="Sedici K."/>
            <person name="Godart F."/>
            <person name="Aiese Cigliano R."/>
            <person name="Sanseverino W."/>
            <person name="Barakat M."/>
            <person name="Ortet P."/>
            <person name="Marechal E."/>
            <person name="Cagnac O."/>
            <person name="Amato A."/>
        </authorList>
    </citation>
    <scope>NUCLEOTIDE SEQUENCE [LARGE SCALE GENOMIC DNA]</scope>
</reference>
<feature type="transmembrane region" description="Helical" evidence="6">
    <location>
        <begin position="164"/>
        <end position="191"/>
    </location>
</feature>
<feature type="transmembrane region" description="Helical" evidence="6">
    <location>
        <begin position="197"/>
        <end position="220"/>
    </location>
</feature>
<dbReference type="GO" id="GO:0008270">
    <property type="term" value="F:zinc ion binding"/>
    <property type="evidence" value="ECO:0007669"/>
    <property type="project" value="UniProtKB-KW"/>
</dbReference>
<evidence type="ECO:0000256" key="2">
    <source>
        <dbReference type="ARBA" id="ARBA00022771"/>
    </source>
</evidence>
<dbReference type="UniPathway" id="UPA00143"/>
<dbReference type="OrthoDB" id="21204at2759"/>
<dbReference type="AlphaFoldDB" id="A0A2R5G0Q7"/>
<keyword evidence="1" id="KW-0479">Metal-binding</keyword>